<dbReference type="PROSITE" id="PS50977">
    <property type="entry name" value="HTH_TETR_2"/>
    <property type="match status" value="1"/>
</dbReference>
<feature type="DNA-binding region" description="H-T-H motif" evidence="4">
    <location>
        <begin position="36"/>
        <end position="55"/>
    </location>
</feature>
<accession>A0ABS3R682</accession>
<dbReference type="PANTHER" id="PTHR30055:SF238">
    <property type="entry name" value="MYCOFACTOCIN BIOSYNTHESIS TRANSCRIPTIONAL REGULATOR MFTR-RELATED"/>
    <property type="match status" value="1"/>
</dbReference>
<evidence type="ECO:0000256" key="3">
    <source>
        <dbReference type="ARBA" id="ARBA00023163"/>
    </source>
</evidence>
<sequence length="214" mass="23329">MTTAPSLRERKKQRTRQALIDTALALFGERGFGGVTLDEVCAEVEVSKRTFFRYFTGKEAVAMAPLEDLWRTFLDELETCPADGRPLLGLLESVLLAALDRVADEEWAGRALRSYRLLQVTPSMDAHGLHFCEDTLRSVLDVLHRRLDLPDDARPRLAGDMLVAAWRHALGGWASAAVEPPSATGLAARVRDAVAALPGSLTLPAAPRAETGGR</sequence>
<organism evidence="6 7">
    <name type="scientific">Actinomadura nitritigenes</name>
    <dbReference type="NCBI Taxonomy" id="134602"/>
    <lineage>
        <taxon>Bacteria</taxon>
        <taxon>Bacillati</taxon>
        <taxon>Actinomycetota</taxon>
        <taxon>Actinomycetes</taxon>
        <taxon>Streptosporangiales</taxon>
        <taxon>Thermomonosporaceae</taxon>
        <taxon>Actinomadura</taxon>
    </lineage>
</organism>
<dbReference type="InterPro" id="IPR023772">
    <property type="entry name" value="DNA-bd_HTH_TetR-type_CS"/>
</dbReference>
<dbReference type="PANTHER" id="PTHR30055">
    <property type="entry name" value="HTH-TYPE TRANSCRIPTIONAL REGULATOR RUTR"/>
    <property type="match status" value="1"/>
</dbReference>
<protein>
    <submittedName>
        <fullName evidence="6">TetR/AcrR family transcriptional regulator</fullName>
    </submittedName>
</protein>
<dbReference type="RefSeq" id="WP_208270094.1">
    <property type="nucleotide sequence ID" value="NZ_BAAAGM010000051.1"/>
</dbReference>
<evidence type="ECO:0000313" key="7">
    <source>
        <dbReference type="Proteomes" id="UP000666915"/>
    </source>
</evidence>
<evidence type="ECO:0000256" key="1">
    <source>
        <dbReference type="ARBA" id="ARBA00023015"/>
    </source>
</evidence>
<keyword evidence="1" id="KW-0805">Transcription regulation</keyword>
<dbReference type="InterPro" id="IPR001647">
    <property type="entry name" value="HTH_TetR"/>
</dbReference>
<evidence type="ECO:0000256" key="4">
    <source>
        <dbReference type="PROSITE-ProRule" id="PRU00335"/>
    </source>
</evidence>
<dbReference type="EMBL" id="JAGEOK010000021">
    <property type="protein sequence ID" value="MBO2441747.1"/>
    <property type="molecule type" value="Genomic_DNA"/>
</dbReference>
<gene>
    <name evidence="6" type="ORF">J4557_29910</name>
</gene>
<dbReference type="Gene3D" id="1.10.357.10">
    <property type="entry name" value="Tetracycline Repressor, domain 2"/>
    <property type="match status" value="1"/>
</dbReference>
<name>A0ABS3R682_9ACTN</name>
<dbReference type="Pfam" id="PF00440">
    <property type="entry name" value="TetR_N"/>
    <property type="match status" value="1"/>
</dbReference>
<proteinExistence type="predicted"/>
<keyword evidence="7" id="KW-1185">Reference proteome</keyword>
<dbReference type="PRINTS" id="PR00455">
    <property type="entry name" value="HTHTETR"/>
</dbReference>
<dbReference type="Proteomes" id="UP000666915">
    <property type="component" value="Unassembled WGS sequence"/>
</dbReference>
<dbReference type="InterPro" id="IPR050109">
    <property type="entry name" value="HTH-type_TetR-like_transc_reg"/>
</dbReference>
<evidence type="ECO:0000313" key="6">
    <source>
        <dbReference type="EMBL" id="MBO2441747.1"/>
    </source>
</evidence>
<evidence type="ECO:0000259" key="5">
    <source>
        <dbReference type="PROSITE" id="PS50977"/>
    </source>
</evidence>
<evidence type="ECO:0000256" key="2">
    <source>
        <dbReference type="ARBA" id="ARBA00023125"/>
    </source>
</evidence>
<keyword evidence="2 4" id="KW-0238">DNA-binding</keyword>
<keyword evidence="3" id="KW-0804">Transcription</keyword>
<dbReference type="PROSITE" id="PS01081">
    <property type="entry name" value="HTH_TETR_1"/>
    <property type="match status" value="1"/>
</dbReference>
<feature type="domain" description="HTH tetR-type" evidence="5">
    <location>
        <begin position="13"/>
        <end position="73"/>
    </location>
</feature>
<dbReference type="InterPro" id="IPR009057">
    <property type="entry name" value="Homeodomain-like_sf"/>
</dbReference>
<reference evidence="6 7" key="1">
    <citation type="submission" date="2021-03" db="EMBL/GenBank/DDBJ databases">
        <authorList>
            <person name="Kanchanasin P."/>
            <person name="Saeng-In P."/>
            <person name="Phongsopitanun W."/>
            <person name="Yuki M."/>
            <person name="Kudo T."/>
            <person name="Ohkuma M."/>
            <person name="Tanasupawat S."/>
        </authorList>
    </citation>
    <scope>NUCLEOTIDE SEQUENCE [LARGE SCALE GENOMIC DNA]</scope>
    <source>
        <strain evidence="6 7">L46</strain>
    </source>
</reference>
<comment type="caution">
    <text evidence="6">The sequence shown here is derived from an EMBL/GenBank/DDBJ whole genome shotgun (WGS) entry which is preliminary data.</text>
</comment>
<dbReference type="SUPFAM" id="SSF46689">
    <property type="entry name" value="Homeodomain-like"/>
    <property type="match status" value="1"/>
</dbReference>